<reference evidence="8 9" key="1">
    <citation type="submission" date="2020-02" db="EMBL/GenBank/DDBJ databases">
        <title>Draft genome sequence of Haematococcus lacustris strain NIES-144.</title>
        <authorList>
            <person name="Morimoto D."/>
            <person name="Nakagawa S."/>
            <person name="Yoshida T."/>
            <person name="Sawayama S."/>
        </authorList>
    </citation>
    <scope>NUCLEOTIDE SEQUENCE [LARGE SCALE GENOMIC DNA]</scope>
    <source>
        <strain evidence="8 9">NIES-144</strain>
    </source>
</reference>
<feature type="domain" description="DNA2/NAM7 helicase-like C-terminal" evidence="7">
    <location>
        <begin position="125"/>
        <end position="328"/>
    </location>
</feature>
<dbReference type="InterPro" id="IPR041679">
    <property type="entry name" value="DNA2/NAM7-like_C"/>
</dbReference>
<dbReference type="GO" id="GO:0003724">
    <property type="term" value="F:RNA helicase activity"/>
    <property type="evidence" value="ECO:0007669"/>
    <property type="project" value="TreeGrafter"/>
</dbReference>
<keyword evidence="9" id="KW-1185">Reference proteome</keyword>
<dbReference type="Pfam" id="PF13086">
    <property type="entry name" value="AAA_11"/>
    <property type="match status" value="1"/>
</dbReference>
<keyword evidence="2" id="KW-0378">Hydrolase</keyword>
<keyword evidence="3" id="KW-0347">Helicase</keyword>
<dbReference type="PANTHER" id="PTHR10887">
    <property type="entry name" value="DNA2/NAM7 HELICASE FAMILY"/>
    <property type="match status" value="1"/>
</dbReference>
<evidence type="ECO:0000256" key="2">
    <source>
        <dbReference type="ARBA" id="ARBA00022801"/>
    </source>
</evidence>
<evidence type="ECO:0000313" key="9">
    <source>
        <dbReference type="Proteomes" id="UP000485058"/>
    </source>
</evidence>
<proteinExistence type="predicted"/>
<dbReference type="GO" id="GO:0005694">
    <property type="term" value="C:chromosome"/>
    <property type="evidence" value="ECO:0007669"/>
    <property type="project" value="UniProtKB-ARBA"/>
</dbReference>
<feature type="region of interest" description="Disordered" evidence="5">
    <location>
        <begin position="1"/>
        <end position="28"/>
    </location>
</feature>
<dbReference type="Gene3D" id="3.40.50.300">
    <property type="entry name" value="P-loop containing nucleotide triphosphate hydrolases"/>
    <property type="match status" value="2"/>
</dbReference>
<evidence type="ECO:0000259" key="7">
    <source>
        <dbReference type="Pfam" id="PF13087"/>
    </source>
</evidence>
<protein>
    <submittedName>
        <fullName evidence="8">AAA domain-containing protein</fullName>
    </submittedName>
</protein>
<keyword evidence="4" id="KW-0067">ATP-binding</keyword>
<name>A0A699Z089_HAELA</name>
<dbReference type="EMBL" id="BLLF01000926">
    <property type="protein sequence ID" value="GFH15963.1"/>
    <property type="molecule type" value="Genomic_DNA"/>
</dbReference>
<evidence type="ECO:0000256" key="3">
    <source>
        <dbReference type="ARBA" id="ARBA00022806"/>
    </source>
</evidence>
<dbReference type="GO" id="GO:0000184">
    <property type="term" value="P:nuclear-transcribed mRNA catabolic process, nonsense-mediated decay"/>
    <property type="evidence" value="ECO:0007669"/>
    <property type="project" value="TreeGrafter"/>
</dbReference>
<gene>
    <name evidence="8" type="ORF">HaLaN_12299</name>
</gene>
<dbReference type="Pfam" id="PF13087">
    <property type="entry name" value="AAA_12"/>
    <property type="match status" value="1"/>
</dbReference>
<feature type="domain" description="DNA2/NAM7 helicase helicase" evidence="6">
    <location>
        <begin position="31"/>
        <end position="118"/>
    </location>
</feature>
<dbReference type="InterPro" id="IPR047187">
    <property type="entry name" value="SF1_C_Upf1"/>
</dbReference>
<dbReference type="InterPro" id="IPR045055">
    <property type="entry name" value="DNA2/NAM7-like"/>
</dbReference>
<accession>A0A699Z089</accession>
<dbReference type="GO" id="GO:0016787">
    <property type="term" value="F:hydrolase activity"/>
    <property type="evidence" value="ECO:0007669"/>
    <property type="project" value="UniProtKB-KW"/>
</dbReference>
<dbReference type="FunFam" id="3.40.50.300:FF:000326">
    <property type="entry name" value="P-loop containing nucleoside triphosphate hydrolase"/>
    <property type="match status" value="1"/>
</dbReference>
<dbReference type="GO" id="GO:0005524">
    <property type="term" value="F:ATP binding"/>
    <property type="evidence" value="ECO:0007669"/>
    <property type="project" value="UniProtKB-KW"/>
</dbReference>
<dbReference type="CDD" id="cd18808">
    <property type="entry name" value="SF1_C_Upf1"/>
    <property type="match status" value="1"/>
</dbReference>
<comment type="caution">
    <text evidence="8">The sequence shown here is derived from an EMBL/GenBank/DDBJ whole genome shotgun (WGS) entry which is preliminary data.</text>
</comment>
<dbReference type="GO" id="GO:0005737">
    <property type="term" value="C:cytoplasm"/>
    <property type="evidence" value="ECO:0007669"/>
    <property type="project" value="TreeGrafter"/>
</dbReference>
<evidence type="ECO:0000256" key="1">
    <source>
        <dbReference type="ARBA" id="ARBA00022741"/>
    </source>
</evidence>
<organism evidence="8 9">
    <name type="scientific">Haematococcus lacustris</name>
    <name type="common">Green alga</name>
    <name type="synonym">Haematococcus pluvialis</name>
    <dbReference type="NCBI Taxonomy" id="44745"/>
    <lineage>
        <taxon>Eukaryota</taxon>
        <taxon>Viridiplantae</taxon>
        <taxon>Chlorophyta</taxon>
        <taxon>core chlorophytes</taxon>
        <taxon>Chlorophyceae</taxon>
        <taxon>CS clade</taxon>
        <taxon>Chlamydomonadales</taxon>
        <taxon>Haematococcaceae</taxon>
        <taxon>Haematococcus</taxon>
    </lineage>
</organism>
<keyword evidence="1" id="KW-0547">Nucleotide-binding</keyword>
<evidence type="ECO:0000256" key="4">
    <source>
        <dbReference type="ARBA" id="ARBA00022840"/>
    </source>
</evidence>
<dbReference type="InterPro" id="IPR041677">
    <property type="entry name" value="DNA2/NAM7_AAA_11"/>
</dbReference>
<dbReference type="SUPFAM" id="SSF52540">
    <property type="entry name" value="P-loop containing nucleoside triphosphate hydrolases"/>
    <property type="match status" value="1"/>
</dbReference>
<evidence type="ECO:0000313" key="8">
    <source>
        <dbReference type="EMBL" id="GFH15963.1"/>
    </source>
</evidence>
<evidence type="ECO:0000256" key="5">
    <source>
        <dbReference type="SAM" id="MobiDB-lite"/>
    </source>
</evidence>
<dbReference type="PANTHER" id="PTHR10887:SF517">
    <property type="entry name" value="RNA HELICASE NONSENSE MRNA REDUCING FACTOR"/>
    <property type="match status" value="1"/>
</dbReference>
<evidence type="ECO:0000259" key="6">
    <source>
        <dbReference type="Pfam" id="PF13086"/>
    </source>
</evidence>
<sequence>MQADIAQATAEQREHRRRLPSMRGRDRGLGHRDAALMAKRLRALRHEMMEEVLQGADVICATCVGAGSEQLADLSFPLVVLDEGSQCAEPQALIPLTKGCVHAVLVGDHFQLPPTILSPDAAALSLSLFERLMRLQVPAALLQVQYRMHPALASFPSAHFYGGRVRDGVTALQRPAPPGLRWPSPLQPIMFLNVHGQESSGEGNSKANSTEAALVVRVVTALLAAGMAAVDIGVVTPYTAQVQLITRMLQRMPPNPSVLQGGGRGVTSDARGVEVKSVDGFQGREMEAVVFSCVRANAQGQVGFLDDWRRLNVAITRARRGLIIVGNTATLMTDPHWAALITNLQERGLVTDTRAVGLNA</sequence>
<dbReference type="Proteomes" id="UP000485058">
    <property type="component" value="Unassembled WGS sequence"/>
</dbReference>
<dbReference type="AlphaFoldDB" id="A0A699Z089"/>
<dbReference type="InterPro" id="IPR027417">
    <property type="entry name" value="P-loop_NTPase"/>
</dbReference>